<organism evidence="2 3">
    <name type="scientific">Ilex paraguariensis</name>
    <name type="common">yerba mate</name>
    <dbReference type="NCBI Taxonomy" id="185542"/>
    <lineage>
        <taxon>Eukaryota</taxon>
        <taxon>Viridiplantae</taxon>
        <taxon>Streptophyta</taxon>
        <taxon>Embryophyta</taxon>
        <taxon>Tracheophyta</taxon>
        <taxon>Spermatophyta</taxon>
        <taxon>Magnoliopsida</taxon>
        <taxon>eudicotyledons</taxon>
        <taxon>Gunneridae</taxon>
        <taxon>Pentapetalae</taxon>
        <taxon>asterids</taxon>
        <taxon>campanulids</taxon>
        <taxon>Aquifoliales</taxon>
        <taxon>Aquifoliaceae</taxon>
        <taxon>Ilex</taxon>
    </lineage>
</organism>
<dbReference type="AlphaFoldDB" id="A0ABC8R997"/>
<protein>
    <submittedName>
        <fullName evidence="2">Uncharacterized protein</fullName>
    </submittedName>
</protein>
<proteinExistence type="predicted"/>
<accession>A0ABC8R997</accession>
<feature type="region of interest" description="Disordered" evidence="1">
    <location>
        <begin position="22"/>
        <end position="53"/>
    </location>
</feature>
<dbReference type="EMBL" id="CAUOFW020001115">
    <property type="protein sequence ID" value="CAK9141265.1"/>
    <property type="molecule type" value="Genomic_DNA"/>
</dbReference>
<name>A0ABC8R997_9AQUA</name>
<evidence type="ECO:0000313" key="3">
    <source>
        <dbReference type="Proteomes" id="UP001642360"/>
    </source>
</evidence>
<reference evidence="2 3" key="1">
    <citation type="submission" date="2024-02" db="EMBL/GenBank/DDBJ databases">
        <authorList>
            <person name="Vignale AGUSTIN F."/>
            <person name="Sosa J E."/>
            <person name="Modenutti C."/>
        </authorList>
    </citation>
    <scope>NUCLEOTIDE SEQUENCE [LARGE SCALE GENOMIC DNA]</scope>
</reference>
<dbReference type="Proteomes" id="UP001642360">
    <property type="component" value="Unassembled WGS sequence"/>
</dbReference>
<keyword evidence="3" id="KW-1185">Reference proteome</keyword>
<evidence type="ECO:0000313" key="2">
    <source>
        <dbReference type="EMBL" id="CAK9141265.1"/>
    </source>
</evidence>
<evidence type="ECO:0000256" key="1">
    <source>
        <dbReference type="SAM" id="MobiDB-lite"/>
    </source>
</evidence>
<comment type="caution">
    <text evidence="2">The sequence shown here is derived from an EMBL/GenBank/DDBJ whole genome shotgun (WGS) entry which is preliminary data.</text>
</comment>
<feature type="compositionally biased region" description="Basic and acidic residues" evidence="1">
    <location>
        <begin position="25"/>
        <end position="38"/>
    </location>
</feature>
<feature type="non-terminal residue" evidence="2">
    <location>
        <position position="53"/>
    </location>
</feature>
<gene>
    <name evidence="2" type="ORF">ILEXP_LOCUS8828</name>
</gene>
<sequence length="53" mass="5396">MGADPGGVAGWLEDAYGGMGILDNASERAGTHSDKDMMKVATQGSQRSRGIAA</sequence>
<feature type="compositionally biased region" description="Polar residues" evidence="1">
    <location>
        <begin position="42"/>
        <end position="53"/>
    </location>
</feature>